<name>A0A1G6MW25_9ACTN</name>
<gene>
    <name evidence="7" type="ORF">SAMN05421872_10339</name>
</gene>
<dbReference type="InterPro" id="IPR018076">
    <property type="entry name" value="T2SS_GspF_dom"/>
</dbReference>
<evidence type="ECO:0000313" key="8">
    <source>
        <dbReference type="Proteomes" id="UP000199034"/>
    </source>
</evidence>
<proteinExistence type="predicted"/>
<dbReference type="Pfam" id="PF00482">
    <property type="entry name" value="T2SSF"/>
    <property type="match status" value="1"/>
</dbReference>
<dbReference type="PANTHER" id="PTHR35007">
    <property type="entry name" value="INTEGRAL MEMBRANE PROTEIN-RELATED"/>
    <property type="match status" value="1"/>
</dbReference>
<keyword evidence="4" id="KW-1133">Transmembrane helix</keyword>
<dbReference type="Proteomes" id="UP000199034">
    <property type="component" value="Unassembled WGS sequence"/>
</dbReference>
<dbReference type="GO" id="GO:0005886">
    <property type="term" value="C:plasma membrane"/>
    <property type="evidence" value="ECO:0007669"/>
    <property type="project" value="UniProtKB-SubCell"/>
</dbReference>
<sequence>MSGGWLLYAGLAAVGLGLTGVLVLLVPRRRTTMAPGERVTAYAGLDPRERPVAAPHEQEAALAQATGAAGRVLHRNRGLEERIATRLDAAGSGLQPAEWLLVHTGVLVGAGLVGLLVGRGSLVLGLVFLVLGALGPWVVLGLRRSRRRRTFEALLPETLQLMSGSLAAGLSLAQSVDTIVREGSEPVAGEFRRVLVETRLGVSLEDALEGVADRFRSRDLAWTVMAVRIQREVGGNLAELLDTVAATMREREYVRRQVNALAAEGKLSAIVLAALPPVFLLYLLFANRDYVEVLFTDVRGLVMLVGAGLWLAVGAFWMSRLVRVEV</sequence>
<evidence type="ECO:0000256" key="4">
    <source>
        <dbReference type="ARBA" id="ARBA00022989"/>
    </source>
</evidence>
<comment type="subcellular location">
    <subcellularLocation>
        <location evidence="1">Cell membrane</location>
        <topology evidence="1">Multi-pass membrane protein</topology>
    </subcellularLocation>
</comment>
<dbReference type="PANTHER" id="PTHR35007:SF1">
    <property type="entry name" value="PILUS ASSEMBLY PROTEIN"/>
    <property type="match status" value="1"/>
</dbReference>
<dbReference type="AlphaFoldDB" id="A0A1G6MW25"/>
<evidence type="ECO:0000256" key="1">
    <source>
        <dbReference type="ARBA" id="ARBA00004651"/>
    </source>
</evidence>
<dbReference type="Gene3D" id="1.20.81.30">
    <property type="entry name" value="Type II secretion system (T2SS), domain F"/>
    <property type="match status" value="1"/>
</dbReference>
<evidence type="ECO:0000256" key="2">
    <source>
        <dbReference type="ARBA" id="ARBA00022475"/>
    </source>
</evidence>
<dbReference type="STRING" id="1045774.SAMN05421872_10339"/>
<dbReference type="OrthoDB" id="597333at2"/>
<dbReference type="EMBL" id="FMZM01000003">
    <property type="protein sequence ID" value="SDC59407.1"/>
    <property type="molecule type" value="Genomic_DNA"/>
</dbReference>
<dbReference type="InterPro" id="IPR042094">
    <property type="entry name" value="T2SS_GspF_sf"/>
</dbReference>
<keyword evidence="8" id="KW-1185">Reference proteome</keyword>
<keyword evidence="5" id="KW-0472">Membrane</keyword>
<accession>A0A1G6MW25</accession>
<feature type="domain" description="Type II secretion system protein GspF" evidence="6">
    <location>
        <begin position="159"/>
        <end position="284"/>
    </location>
</feature>
<protein>
    <submittedName>
        <fullName evidence="7">Tight adherence protein B</fullName>
    </submittedName>
</protein>
<keyword evidence="3" id="KW-0812">Transmembrane</keyword>
<evidence type="ECO:0000313" key="7">
    <source>
        <dbReference type="EMBL" id="SDC59407.1"/>
    </source>
</evidence>
<evidence type="ECO:0000256" key="5">
    <source>
        <dbReference type="ARBA" id="ARBA00023136"/>
    </source>
</evidence>
<keyword evidence="2" id="KW-1003">Cell membrane</keyword>
<evidence type="ECO:0000256" key="3">
    <source>
        <dbReference type="ARBA" id="ARBA00022692"/>
    </source>
</evidence>
<organism evidence="7 8">
    <name type="scientific">Nocardioides lianchengensis</name>
    <dbReference type="NCBI Taxonomy" id="1045774"/>
    <lineage>
        <taxon>Bacteria</taxon>
        <taxon>Bacillati</taxon>
        <taxon>Actinomycetota</taxon>
        <taxon>Actinomycetes</taxon>
        <taxon>Propionibacteriales</taxon>
        <taxon>Nocardioidaceae</taxon>
        <taxon>Nocardioides</taxon>
    </lineage>
</organism>
<dbReference type="RefSeq" id="WP_090852337.1">
    <property type="nucleotide sequence ID" value="NZ_FMZM01000003.1"/>
</dbReference>
<evidence type="ECO:0000259" key="6">
    <source>
        <dbReference type="Pfam" id="PF00482"/>
    </source>
</evidence>
<reference evidence="7 8" key="1">
    <citation type="submission" date="2016-10" db="EMBL/GenBank/DDBJ databases">
        <authorList>
            <person name="de Groot N.N."/>
        </authorList>
    </citation>
    <scope>NUCLEOTIDE SEQUENCE [LARGE SCALE GENOMIC DNA]</scope>
    <source>
        <strain evidence="7 8">CGMCC 4.6858</strain>
    </source>
</reference>